<accession>A0AA35VHZ1</accession>
<evidence type="ECO:0000313" key="2">
    <source>
        <dbReference type="EMBL" id="CAI9266575.1"/>
    </source>
</evidence>
<evidence type="ECO:0000313" key="3">
    <source>
        <dbReference type="Proteomes" id="UP001177003"/>
    </source>
</evidence>
<gene>
    <name evidence="2" type="ORF">LSALG_LOCUS7123</name>
</gene>
<keyword evidence="1" id="KW-0175">Coiled coil</keyword>
<keyword evidence="3" id="KW-1185">Reference proteome</keyword>
<dbReference type="AlphaFoldDB" id="A0AA35VHZ1"/>
<dbReference type="EMBL" id="OX465077">
    <property type="protein sequence ID" value="CAI9266575.1"/>
    <property type="molecule type" value="Genomic_DNA"/>
</dbReference>
<feature type="coiled-coil region" evidence="1">
    <location>
        <begin position="64"/>
        <end position="91"/>
    </location>
</feature>
<dbReference type="Proteomes" id="UP001177003">
    <property type="component" value="Chromosome 1"/>
</dbReference>
<protein>
    <submittedName>
        <fullName evidence="2">Uncharacterized protein</fullName>
    </submittedName>
</protein>
<evidence type="ECO:0000256" key="1">
    <source>
        <dbReference type="SAM" id="Coils"/>
    </source>
</evidence>
<reference evidence="2" key="1">
    <citation type="submission" date="2023-04" db="EMBL/GenBank/DDBJ databases">
        <authorList>
            <person name="Vijverberg K."/>
            <person name="Xiong W."/>
            <person name="Schranz E."/>
        </authorList>
    </citation>
    <scope>NUCLEOTIDE SEQUENCE</scope>
</reference>
<sequence>MSVDVSKLQTTLKSCDYFFWKDDEMPKGYYKNLIRTLKQQVESKENFAELVNLRKKVVDLEFLLSKEKLVVENLEKKVTKEKEAMMMLNKKPYASMQQNCMCESSGCDTFIGCCTLVL</sequence>
<organism evidence="2 3">
    <name type="scientific">Lactuca saligna</name>
    <name type="common">Willowleaf lettuce</name>
    <dbReference type="NCBI Taxonomy" id="75948"/>
    <lineage>
        <taxon>Eukaryota</taxon>
        <taxon>Viridiplantae</taxon>
        <taxon>Streptophyta</taxon>
        <taxon>Embryophyta</taxon>
        <taxon>Tracheophyta</taxon>
        <taxon>Spermatophyta</taxon>
        <taxon>Magnoliopsida</taxon>
        <taxon>eudicotyledons</taxon>
        <taxon>Gunneridae</taxon>
        <taxon>Pentapetalae</taxon>
        <taxon>asterids</taxon>
        <taxon>campanulids</taxon>
        <taxon>Asterales</taxon>
        <taxon>Asteraceae</taxon>
        <taxon>Cichorioideae</taxon>
        <taxon>Cichorieae</taxon>
        <taxon>Lactucinae</taxon>
        <taxon>Lactuca</taxon>
    </lineage>
</organism>
<name>A0AA35VHZ1_LACSI</name>
<proteinExistence type="predicted"/>